<keyword evidence="7" id="KW-1185">Reference proteome</keyword>
<evidence type="ECO:0000313" key="6">
    <source>
        <dbReference type="EMBL" id="MBC2397659.1"/>
    </source>
</evidence>
<dbReference type="InterPro" id="IPR015797">
    <property type="entry name" value="NUDIX_hydrolase-like_dom_sf"/>
</dbReference>
<dbReference type="PRINTS" id="PR00502">
    <property type="entry name" value="NUDIXFAMILY"/>
</dbReference>
<keyword evidence="2 4" id="KW-0378">Hydrolase</keyword>
<name>A0A923J0F1_CLOTT</name>
<dbReference type="Pfam" id="PF00293">
    <property type="entry name" value="NUDIX"/>
    <property type="match status" value="1"/>
</dbReference>
<evidence type="ECO:0000256" key="4">
    <source>
        <dbReference type="RuleBase" id="RU003476"/>
    </source>
</evidence>
<dbReference type="PANTHER" id="PTHR43046">
    <property type="entry name" value="GDP-MANNOSE MANNOSYL HYDROLASE"/>
    <property type="match status" value="1"/>
</dbReference>
<dbReference type="AlphaFoldDB" id="A0A923J0F1"/>
<evidence type="ECO:0000313" key="7">
    <source>
        <dbReference type="Proteomes" id="UP000563151"/>
    </source>
</evidence>
<comment type="caution">
    <text evidence="6">The sequence shown here is derived from an EMBL/GenBank/DDBJ whole genome shotgun (WGS) entry which is preliminary data.</text>
</comment>
<evidence type="ECO:0000256" key="3">
    <source>
        <dbReference type="ARBA" id="ARBA00022842"/>
    </source>
</evidence>
<reference evidence="6 7" key="1">
    <citation type="submission" date="2020-04" db="EMBL/GenBank/DDBJ databases">
        <title>Genomic insights into acetone-butanol-ethanol (ABE) fermentation by sequencing solventogenic clostridia strains.</title>
        <authorList>
            <person name="Brown S."/>
        </authorList>
    </citation>
    <scope>NUCLEOTIDE SEQUENCE [LARGE SCALE GENOMIC DNA]</scope>
    <source>
        <strain evidence="6 7">DJ011</strain>
    </source>
</reference>
<organism evidence="6 7">
    <name type="scientific">Clostridium tetanomorphum</name>
    <dbReference type="NCBI Taxonomy" id="1553"/>
    <lineage>
        <taxon>Bacteria</taxon>
        <taxon>Bacillati</taxon>
        <taxon>Bacillota</taxon>
        <taxon>Clostridia</taxon>
        <taxon>Eubacteriales</taxon>
        <taxon>Clostridiaceae</taxon>
        <taxon>Clostridium</taxon>
    </lineage>
</organism>
<feature type="domain" description="Nudix hydrolase" evidence="5">
    <location>
        <begin position="2"/>
        <end position="124"/>
    </location>
</feature>
<dbReference type="PROSITE" id="PS51462">
    <property type="entry name" value="NUDIX"/>
    <property type="match status" value="1"/>
</dbReference>
<dbReference type="InterPro" id="IPR000086">
    <property type="entry name" value="NUDIX_hydrolase_dom"/>
</dbReference>
<dbReference type="InterPro" id="IPR020084">
    <property type="entry name" value="NUDIX_hydrolase_CS"/>
</dbReference>
<dbReference type="EMBL" id="JAAZWO010000007">
    <property type="protein sequence ID" value="MBC2397659.1"/>
    <property type="molecule type" value="Genomic_DNA"/>
</dbReference>
<dbReference type="PANTHER" id="PTHR43046:SF12">
    <property type="entry name" value="GDP-MANNOSE MANNOSYL HYDROLASE"/>
    <property type="match status" value="1"/>
</dbReference>
<sequence length="147" mass="17631">MLKRDTRVQVVILKEDKYILLKHYSVKEDKYFWALPGGGKEKGESEEEGAIREVFEETGLKIKLLPWKFEIEAMDKRFYNRMVTFIGYPIEGQVKVGYDPEEDMCQYYRLVDIKWQHLYDDEYLSDSTLKCIQQVRRVLKNNLHIIE</sequence>
<gene>
    <name evidence="6" type="ORF">HGG79_07705</name>
</gene>
<dbReference type="SUPFAM" id="SSF55811">
    <property type="entry name" value="Nudix"/>
    <property type="match status" value="1"/>
</dbReference>
<comment type="cofactor">
    <cofactor evidence="1">
        <name>Mg(2+)</name>
        <dbReference type="ChEBI" id="CHEBI:18420"/>
    </cofactor>
</comment>
<dbReference type="Gene3D" id="3.90.79.10">
    <property type="entry name" value="Nucleoside Triphosphate Pyrophosphohydrolase"/>
    <property type="match status" value="1"/>
</dbReference>
<evidence type="ECO:0000256" key="2">
    <source>
        <dbReference type="ARBA" id="ARBA00022801"/>
    </source>
</evidence>
<dbReference type="GO" id="GO:0016787">
    <property type="term" value="F:hydrolase activity"/>
    <property type="evidence" value="ECO:0007669"/>
    <property type="project" value="UniProtKB-KW"/>
</dbReference>
<dbReference type="Proteomes" id="UP000563151">
    <property type="component" value="Unassembled WGS sequence"/>
</dbReference>
<dbReference type="InterPro" id="IPR020476">
    <property type="entry name" value="Nudix_hydrolase"/>
</dbReference>
<keyword evidence="3" id="KW-0460">Magnesium</keyword>
<evidence type="ECO:0000259" key="5">
    <source>
        <dbReference type="PROSITE" id="PS51462"/>
    </source>
</evidence>
<dbReference type="RefSeq" id="WP_035148284.1">
    <property type="nucleotide sequence ID" value="NZ_JAAZWO010000007.1"/>
</dbReference>
<dbReference type="PROSITE" id="PS00893">
    <property type="entry name" value="NUDIX_BOX"/>
    <property type="match status" value="1"/>
</dbReference>
<accession>A0A923J0F1</accession>
<protein>
    <submittedName>
        <fullName evidence="6">NUDIX hydrolase</fullName>
    </submittedName>
</protein>
<proteinExistence type="inferred from homology"/>
<comment type="similarity">
    <text evidence="4">Belongs to the Nudix hydrolase family.</text>
</comment>
<evidence type="ECO:0000256" key="1">
    <source>
        <dbReference type="ARBA" id="ARBA00001946"/>
    </source>
</evidence>